<name>A0ABQ2EQ35_9ACTN</name>
<dbReference type="InterPro" id="IPR052897">
    <property type="entry name" value="Sec-Metab_Biosynth_Hydrolase"/>
</dbReference>
<dbReference type="PANTHER" id="PTHR37017:SF11">
    <property type="entry name" value="ESTERASE_LIPASE_THIOESTERASE DOMAIN-CONTAINING PROTEIN"/>
    <property type="match status" value="1"/>
</dbReference>
<gene>
    <name evidence="2" type="ORF">GCM10011583_60370</name>
</gene>
<accession>A0ABQ2EQ35</accession>
<reference evidence="3" key="1">
    <citation type="journal article" date="2019" name="Int. J. Syst. Evol. Microbiol.">
        <title>The Global Catalogue of Microorganisms (GCM) 10K type strain sequencing project: providing services to taxonomists for standard genome sequencing and annotation.</title>
        <authorList>
            <consortium name="The Broad Institute Genomics Platform"/>
            <consortium name="The Broad Institute Genome Sequencing Center for Infectious Disease"/>
            <person name="Wu L."/>
            <person name="Ma J."/>
        </authorList>
    </citation>
    <scope>NUCLEOTIDE SEQUENCE [LARGE SCALE GENOMIC DNA]</scope>
    <source>
        <strain evidence="3">CGMCC 4.7275</strain>
    </source>
</reference>
<feature type="domain" description="AB hydrolase-1" evidence="1">
    <location>
        <begin position="11"/>
        <end position="222"/>
    </location>
</feature>
<dbReference type="RefSeq" id="WP_189110750.1">
    <property type="nucleotide sequence ID" value="NZ_BMMV01000025.1"/>
</dbReference>
<organism evidence="2 3">
    <name type="scientific">Streptomyces camponoticapitis</name>
    <dbReference type="NCBI Taxonomy" id="1616125"/>
    <lineage>
        <taxon>Bacteria</taxon>
        <taxon>Bacillati</taxon>
        <taxon>Actinomycetota</taxon>
        <taxon>Actinomycetes</taxon>
        <taxon>Kitasatosporales</taxon>
        <taxon>Streptomycetaceae</taxon>
        <taxon>Streptomyces</taxon>
    </lineage>
</organism>
<evidence type="ECO:0000313" key="3">
    <source>
        <dbReference type="Proteomes" id="UP000660265"/>
    </source>
</evidence>
<evidence type="ECO:0000313" key="2">
    <source>
        <dbReference type="EMBL" id="GGK20400.1"/>
    </source>
</evidence>
<dbReference type="EMBL" id="BMMV01000025">
    <property type="protein sequence ID" value="GGK20400.1"/>
    <property type="molecule type" value="Genomic_DNA"/>
</dbReference>
<dbReference type="InterPro" id="IPR029058">
    <property type="entry name" value="AB_hydrolase_fold"/>
</dbReference>
<protein>
    <recommendedName>
        <fullName evidence="1">AB hydrolase-1 domain-containing protein</fullName>
    </recommendedName>
</protein>
<evidence type="ECO:0000259" key="1">
    <source>
        <dbReference type="Pfam" id="PF12697"/>
    </source>
</evidence>
<sequence length="230" mass="24658">MTTATHGNPIILLVHGAWHGAWCWEKLVPELTDQGWRVLTVDLPSASSDPANTAGMYDDARAIRRCLDGVDAPVTVLAHSYGGLPATEAAATATNVSRLVYLAAFQLDEGDSLASQSGGQLPTGDTGILPVPEDPAKHFYGDAVSEDADRAARRLVPQTVKSFSESLTEPVWKTVPSSYIICEQDEILPPALQEAMAARADRSYRLSSSHSPFLSMPGDLARLITTDADR</sequence>
<proteinExistence type="predicted"/>
<keyword evidence="3" id="KW-1185">Reference proteome</keyword>
<dbReference type="Proteomes" id="UP000660265">
    <property type="component" value="Unassembled WGS sequence"/>
</dbReference>
<dbReference type="Pfam" id="PF12697">
    <property type="entry name" value="Abhydrolase_6"/>
    <property type="match status" value="1"/>
</dbReference>
<dbReference type="PANTHER" id="PTHR37017">
    <property type="entry name" value="AB HYDROLASE-1 DOMAIN-CONTAINING PROTEIN-RELATED"/>
    <property type="match status" value="1"/>
</dbReference>
<comment type="caution">
    <text evidence="2">The sequence shown here is derived from an EMBL/GenBank/DDBJ whole genome shotgun (WGS) entry which is preliminary data.</text>
</comment>
<dbReference type="Gene3D" id="3.40.50.1820">
    <property type="entry name" value="alpha/beta hydrolase"/>
    <property type="match status" value="1"/>
</dbReference>
<dbReference type="InterPro" id="IPR000073">
    <property type="entry name" value="AB_hydrolase_1"/>
</dbReference>
<dbReference type="SUPFAM" id="SSF53474">
    <property type="entry name" value="alpha/beta-Hydrolases"/>
    <property type="match status" value="1"/>
</dbReference>